<dbReference type="Gene3D" id="3.40.630.30">
    <property type="match status" value="1"/>
</dbReference>
<dbReference type="CDD" id="cd04301">
    <property type="entry name" value="NAT_SF"/>
    <property type="match status" value="1"/>
</dbReference>
<dbReference type="InterPro" id="IPR016181">
    <property type="entry name" value="Acyl_CoA_acyltransferase"/>
</dbReference>
<proteinExistence type="predicted"/>
<dbReference type="InterPro" id="IPR000182">
    <property type="entry name" value="GNAT_dom"/>
</dbReference>
<protein>
    <submittedName>
        <fullName evidence="2">GNAT family N-acetyltransferase</fullName>
        <ecNumber evidence="2">2.3.-.-</ecNumber>
    </submittedName>
</protein>
<dbReference type="EC" id="2.3.-.-" evidence="2"/>
<keyword evidence="3" id="KW-1185">Reference proteome</keyword>
<dbReference type="EMBL" id="JBHTLQ010000065">
    <property type="protein sequence ID" value="MFD1192589.1"/>
    <property type="molecule type" value="Genomic_DNA"/>
</dbReference>
<dbReference type="PROSITE" id="PS51186">
    <property type="entry name" value="GNAT"/>
    <property type="match status" value="1"/>
</dbReference>
<evidence type="ECO:0000313" key="2">
    <source>
        <dbReference type="EMBL" id="MFD1192589.1"/>
    </source>
</evidence>
<keyword evidence="2" id="KW-0012">Acyltransferase</keyword>
<evidence type="ECO:0000313" key="3">
    <source>
        <dbReference type="Proteomes" id="UP001597216"/>
    </source>
</evidence>
<sequence length="141" mass="15180">MLQLIRIEDDLPEGFAALREAAASEGYRHMDRLAAEHAAGRSVFVALFGALLGGELVGIGGLTAEPETTEVPAQRLRRLYVSPQARRQGVASALASALCQEGLDQVSQLTVHAGDARAAAFWEAQGFTPVEGRSWSHELRR</sequence>
<name>A0ABW3T5Z9_9CAUL</name>
<organism evidence="2 3">
    <name type="scientific">Phenylobacterium conjunctum</name>
    <dbReference type="NCBI Taxonomy" id="1298959"/>
    <lineage>
        <taxon>Bacteria</taxon>
        <taxon>Pseudomonadati</taxon>
        <taxon>Pseudomonadota</taxon>
        <taxon>Alphaproteobacteria</taxon>
        <taxon>Caulobacterales</taxon>
        <taxon>Caulobacteraceae</taxon>
        <taxon>Phenylobacterium</taxon>
    </lineage>
</organism>
<dbReference type="RefSeq" id="WP_377354630.1">
    <property type="nucleotide sequence ID" value="NZ_JBHTLQ010000065.1"/>
</dbReference>
<evidence type="ECO:0000259" key="1">
    <source>
        <dbReference type="PROSITE" id="PS51186"/>
    </source>
</evidence>
<comment type="caution">
    <text evidence="2">The sequence shown here is derived from an EMBL/GenBank/DDBJ whole genome shotgun (WGS) entry which is preliminary data.</text>
</comment>
<dbReference type="GO" id="GO:0016746">
    <property type="term" value="F:acyltransferase activity"/>
    <property type="evidence" value="ECO:0007669"/>
    <property type="project" value="UniProtKB-KW"/>
</dbReference>
<accession>A0ABW3T5Z9</accession>
<gene>
    <name evidence="2" type="ORF">ACFQ27_18505</name>
</gene>
<keyword evidence="2" id="KW-0808">Transferase</keyword>
<dbReference type="Proteomes" id="UP001597216">
    <property type="component" value="Unassembled WGS sequence"/>
</dbReference>
<reference evidence="3" key="1">
    <citation type="journal article" date="2019" name="Int. J. Syst. Evol. Microbiol.">
        <title>The Global Catalogue of Microorganisms (GCM) 10K type strain sequencing project: providing services to taxonomists for standard genome sequencing and annotation.</title>
        <authorList>
            <consortium name="The Broad Institute Genomics Platform"/>
            <consortium name="The Broad Institute Genome Sequencing Center for Infectious Disease"/>
            <person name="Wu L."/>
            <person name="Ma J."/>
        </authorList>
    </citation>
    <scope>NUCLEOTIDE SEQUENCE [LARGE SCALE GENOMIC DNA]</scope>
    <source>
        <strain evidence="3">CCUG 55074</strain>
    </source>
</reference>
<dbReference type="SUPFAM" id="SSF55729">
    <property type="entry name" value="Acyl-CoA N-acyltransferases (Nat)"/>
    <property type="match status" value="1"/>
</dbReference>
<dbReference type="Pfam" id="PF00583">
    <property type="entry name" value="Acetyltransf_1"/>
    <property type="match status" value="1"/>
</dbReference>
<feature type="domain" description="N-acetyltransferase" evidence="1">
    <location>
        <begin position="5"/>
        <end position="141"/>
    </location>
</feature>